<keyword evidence="3" id="KW-1185">Reference proteome</keyword>
<dbReference type="InterPro" id="IPR024047">
    <property type="entry name" value="MM3350-like_sf"/>
</dbReference>
<evidence type="ECO:0000313" key="3">
    <source>
        <dbReference type="Proteomes" id="UP000245590"/>
    </source>
</evidence>
<organism evidence="2 3">
    <name type="scientific">Brachybacterium endophyticum</name>
    <dbReference type="NCBI Taxonomy" id="2182385"/>
    <lineage>
        <taxon>Bacteria</taxon>
        <taxon>Bacillati</taxon>
        <taxon>Actinomycetota</taxon>
        <taxon>Actinomycetes</taxon>
        <taxon>Micrococcales</taxon>
        <taxon>Dermabacteraceae</taxon>
        <taxon>Brachybacterium</taxon>
    </lineage>
</organism>
<evidence type="ECO:0000259" key="1">
    <source>
        <dbReference type="Pfam" id="PF07929"/>
    </source>
</evidence>
<protein>
    <recommendedName>
        <fullName evidence="1">Plasmid pRiA4b Orf3-like domain-containing protein</fullName>
    </recommendedName>
</protein>
<sequence>MTILDLRVTLTDCEPPVWREIRVPSDVLLTDLHTVLQVAMGWEDTHRHGFGRGESYGASTRRWTLEPVSEKADEHGVTLEEALGDGAVITYVYDMGDDWEHRVAVADASEGTTEHAELLGGEGACPPEDCGGIAGFAELVSALRRLRSGEEPDGWDANRLRHLVGEGDPDDLARKLLDFDEVAVQVELESAPIPELRVSRGPDEGLDVF</sequence>
<dbReference type="SUPFAM" id="SSF159941">
    <property type="entry name" value="MM3350-like"/>
    <property type="match status" value="1"/>
</dbReference>
<gene>
    <name evidence="2" type="ORF">DEO23_00040</name>
</gene>
<proteinExistence type="predicted"/>
<dbReference type="RefSeq" id="WP_109273980.1">
    <property type="nucleotide sequence ID" value="NZ_QFKX01000001.1"/>
</dbReference>
<dbReference type="AlphaFoldDB" id="A0A2U2RMM3"/>
<dbReference type="PANTHER" id="PTHR41878">
    <property type="entry name" value="LEXA REPRESSOR-RELATED"/>
    <property type="match status" value="1"/>
</dbReference>
<dbReference type="InterPro" id="IPR012912">
    <property type="entry name" value="Plasmid_pRiA4b_Orf3-like"/>
</dbReference>
<evidence type="ECO:0000313" key="2">
    <source>
        <dbReference type="EMBL" id="PWH07096.1"/>
    </source>
</evidence>
<comment type="caution">
    <text evidence="2">The sequence shown here is derived from an EMBL/GenBank/DDBJ whole genome shotgun (WGS) entry which is preliminary data.</text>
</comment>
<dbReference type="PANTHER" id="PTHR41878:SF1">
    <property type="entry name" value="TNPR PROTEIN"/>
    <property type="match status" value="1"/>
</dbReference>
<dbReference type="Pfam" id="PF07929">
    <property type="entry name" value="PRiA4_ORF3"/>
    <property type="match status" value="1"/>
</dbReference>
<accession>A0A2U2RMM3</accession>
<reference evidence="2 3" key="1">
    <citation type="submission" date="2018-05" db="EMBL/GenBank/DDBJ databases">
        <title>Brachybacterium sp. M1HQ-2T, whole genome shotgun sequence.</title>
        <authorList>
            <person name="Tuo L."/>
        </authorList>
    </citation>
    <scope>NUCLEOTIDE SEQUENCE [LARGE SCALE GENOMIC DNA]</scope>
    <source>
        <strain evidence="2 3">M1HQ-2</strain>
    </source>
</reference>
<dbReference type="Proteomes" id="UP000245590">
    <property type="component" value="Unassembled WGS sequence"/>
</dbReference>
<dbReference type="Gene3D" id="3.10.290.30">
    <property type="entry name" value="MM3350-like"/>
    <property type="match status" value="1"/>
</dbReference>
<feature type="domain" description="Plasmid pRiA4b Orf3-like" evidence="1">
    <location>
        <begin position="3"/>
        <end position="151"/>
    </location>
</feature>
<name>A0A2U2RMM3_9MICO</name>
<dbReference type="EMBL" id="QFKX01000001">
    <property type="protein sequence ID" value="PWH07096.1"/>
    <property type="molecule type" value="Genomic_DNA"/>
</dbReference>
<dbReference type="OrthoDB" id="9816539at2"/>